<sequence length="301" mass="32741">MENGASEQDAGDAATARTPPPPPEPSAAATLQSIDPSFSGRSDEPLLLEDEQWDITAISALGALRMLIGALQDLADSMGDVPPTPPVSRPTTPKKERAAENEPRRTSSPEASCSMTIGSPEAQPREPITVEVGVYAEDTTLQRAAIARRFFSKTAPAFSVSQYLLRMHHYCPHSPGVYLTAAVYCHRLCVADLMVPATNRTVHRLSLAAIRVAAKALEDNKWAQERFAGVGGVSRTQLMNLEVTLCFLLDFDLGVDAHMLAKMMFLLQQAGRQGLGACRKLGGDFRLRLKLPLRKRTNTFT</sequence>
<dbReference type="GO" id="GO:0005634">
    <property type="term" value="C:nucleus"/>
    <property type="evidence" value="ECO:0007669"/>
    <property type="project" value="TreeGrafter"/>
</dbReference>
<dbReference type="PANTHER" id="PTHR15615">
    <property type="match status" value="1"/>
</dbReference>
<dbReference type="GO" id="GO:0019901">
    <property type="term" value="F:protein kinase binding"/>
    <property type="evidence" value="ECO:0007669"/>
    <property type="project" value="InterPro"/>
</dbReference>
<proteinExistence type="predicted"/>
<dbReference type="Pfam" id="PF08613">
    <property type="entry name" value="Cyclin"/>
    <property type="match status" value="1"/>
</dbReference>
<dbReference type="PANTHER" id="PTHR15615:SF32">
    <property type="entry name" value="PROTEIN KINASE COMPLEX COMPONENT, PUTATIVE (AFU_ORTHOLOGUE AFUA_2G07660)-RELATED"/>
    <property type="match status" value="1"/>
</dbReference>
<evidence type="ECO:0000313" key="3">
    <source>
        <dbReference type="Proteomes" id="UP001324427"/>
    </source>
</evidence>
<organism evidence="2 3">
    <name type="scientific">Oleoguttula mirabilis</name>
    <dbReference type="NCBI Taxonomy" id="1507867"/>
    <lineage>
        <taxon>Eukaryota</taxon>
        <taxon>Fungi</taxon>
        <taxon>Dikarya</taxon>
        <taxon>Ascomycota</taxon>
        <taxon>Pezizomycotina</taxon>
        <taxon>Dothideomycetes</taxon>
        <taxon>Dothideomycetidae</taxon>
        <taxon>Mycosphaerellales</taxon>
        <taxon>Teratosphaeriaceae</taxon>
        <taxon>Oleoguttula</taxon>
    </lineage>
</organism>
<feature type="region of interest" description="Disordered" evidence="1">
    <location>
        <begin position="78"/>
        <end position="122"/>
    </location>
</feature>
<dbReference type="AlphaFoldDB" id="A0AAV9JRC7"/>
<dbReference type="InterPro" id="IPR036915">
    <property type="entry name" value="Cyclin-like_sf"/>
</dbReference>
<feature type="region of interest" description="Disordered" evidence="1">
    <location>
        <begin position="1"/>
        <end position="45"/>
    </location>
</feature>
<feature type="compositionally biased region" description="Polar residues" evidence="1">
    <location>
        <begin position="31"/>
        <end position="40"/>
    </location>
</feature>
<dbReference type="InterPro" id="IPR013922">
    <property type="entry name" value="Cyclin_PHO80-like"/>
</dbReference>
<evidence type="ECO:0000313" key="2">
    <source>
        <dbReference type="EMBL" id="KAK4548203.1"/>
    </source>
</evidence>
<protein>
    <submittedName>
        <fullName evidence="2">Uncharacterized protein</fullName>
    </submittedName>
</protein>
<dbReference type="GO" id="GO:0000307">
    <property type="term" value="C:cyclin-dependent protein kinase holoenzyme complex"/>
    <property type="evidence" value="ECO:0007669"/>
    <property type="project" value="TreeGrafter"/>
</dbReference>
<feature type="compositionally biased region" description="Polar residues" evidence="1">
    <location>
        <begin position="108"/>
        <end position="117"/>
    </location>
</feature>
<dbReference type="SUPFAM" id="SSF47954">
    <property type="entry name" value="Cyclin-like"/>
    <property type="match status" value="1"/>
</dbReference>
<dbReference type="CDD" id="cd20558">
    <property type="entry name" value="CYCLIN_ScPCL7-like"/>
    <property type="match status" value="1"/>
</dbReference>
<dbReference type="EMBL" id="JAVFHQ010000008">
    <property type="protein sequence ID" value="KAK4548203.1"/>
    <property type="molecule type" value="Genomic_DNA"/>
</dbReference>
<gene>
    <name evidence="2" type="ORF">LTR36_010072</name>
</gene>
<dbReference type="Gene3D" id="1.10.472.10">
    <property type="entry name" value="Cyclin-like"/>
    <property type="match status" value="1"/>
</dbReference>
<keyword evidence="3" id="KW-1185">Reference proteome</keyword>
<reference evidence="2 3" key="1">
    <citation type="submission" date="2021-11" db="EMBL/GenBank/DDBJ databases">
        <title>Black yeast isolated from Biological Soil Crust.</title>
        <authorList>
            <person name="Kurbessoian T."/>
        </authorList>
    </citation>
    <scope>NUCLEOTIDE SEQUENCE [LARGE SCALE GENOMIC DNA]</scope>
    <source>
        <strain evidence="2 3">CCFEE 5522</strain>
    </source>
</reference>
<evidence type="ECO:0000256" key="1">
    <source>
        <dbReference type="SAM" id="MobiDB-lite"/>
    </source>
</evidence>
<feature type="compositionally biased region" description="Basic and acidic residues" evidence="1">
    <location>
        <begin position="93"/>
        <end position="107"/>
    </location>
</feature>
<dbReference type="GO" id="GO:0016538">
    <property type="term" value="F:cyclin-dependent protein serine/threonine kinase regulator activity"/>
    <property type="evidence" value="ECO:0007669"/>
    <property type="project" value="TreeGrafter"/>
</dbReference>
<accession>A0AAV9JRC7</accession>
<dbReference type="Proteomes" id="UP001324427">
    <property type="component" value="Unassembled WGS sequence"/>
</dbReference>
<comment type="caution">
    <text evidence="2">The sequence shown here is derived from an EMBL/GenBank/DDBJ whole genome shotgun (WGS) entry which is preliminary data.</text>
</comment>
<name>A0AAV9JRC7_9PEZI</name>